<dbReference type="AlphaFoldDB" id="A0A9J9QF75"/>
<dbReference type="Proteomes" id="UP000000450">
    <property type="component" value="Chromosome"/>
</dbReference>
<name>A0A9J9QF75_ACIET</name>
<evidence type="ECO:0000313" key="2">
    <source>
        <dbReference type="Proteomes" id="UP000000450"/>
    </source>
</evidence>
<accession>A0A9J9QF75</accession>
<keyword evidence="2" id="KW-1185">Reference proteome</keyword>
<gene>
    <name evidence="1" type="ordered locus">Dtpsy_3533</name>
</gene>
<dbReference type="RefSeq" id="WP_015914735.1">
    <property type="nucleotide sequence ID" value="NC_011992.1"/>
</dbReference>
<sequence length="69" mass="7824">MIRTTTSRSRMAAIYAPGTVRARRWHGDGDVRGYRQPSGWSARADLTDIHPITGCALPRAVWWLIETKE</sequence>
<proteinExistence type="predicted"/>
<evidence type="ECO:0000313" key="1">
    <source>
        <dbReference type="EMBL" id="ACM34956.1"/>
    </source>
</evidence>
<organism evidence="1 2">
    <name type="scientific">Acidovorax ebreus (strain TPSY)</name>
    <name type="common">Diaphorobacter sp. (strain TPSY)</name>
    <dbReference type="NCBI Taxonomy" id="535289"/>
    <lineage>
        <taxon>Bacteria</taxon>
        <taxon>Pseudomonadati</taxon>
        <taxon>Pseudomonadota</taxon>
        <taxon>Betaproteobacteria</taxon>
        <taxon>Burkholderiales</taxon>
        <taxon>Comamonadaceae</taxon>
        <taxon>Diaphorobacter</taxon>
    </lineage>
</organism>
<protein>
    <submittedName>
        <fullName evidence="1">Uncharacterized protein</fullName>
    </submittedName>
</protein>
<dbReference type="KEGG" id="dia:Dtpsy_3533"/>
<reference evidence="1 2" key="1">
    <citation type="journal article" date="2010" name="J. Bacteriol.">
        <title>Completed genome sequence of the anaerobic iron-oxidizing bacterium Acidovorax ebreus strain TPSY.</title>
        <authorList>
            <person name="Byrne-Bailey K.G."/>
            <person name="Weber K.A."/>
            <person name="Chair A.H."/>
            <person name="Bose S."/>
            <person name="Knox T."/>
            <person name="Spanbauer T.L."/>
            <person name="Chertkov O."/>
            <person name="Coates J.D."/>
        </authorList>
    </citation>
    <scope>NUCLEOTIDE SEQUENCE [LARGE SCALE GENOMIC DNA]</scope>
    <source>
        <strain evidence="1 2">TPSY</strain>
    </source>
</reference>
<dbReference type="EMBL" id="CP001392">
    <property type="protein sequence ID" value="ACM34956.1"/>
    <property type="molecule type" value="Genomic_DNA"/>
</dbReference>